<feature type="domain" description="ABC3 transporter permease C-terminal" evidence="9">
    <location>
        <begin position="272"/>
        <end position="405"/>
    </location>
</feature>
<sequence length="412" mass="45407">MIFNSVSWYLGLRYTLSRQRCRSVAFISRIAMVGIILGVALLIVVLSVMNGFDRELRERILSIMPQITLYRSGGIEDWRPLRLQLLEFEQVVAAAPFVELQGMANVGKQTEPLLIYGVDAKLEVNVSIIHQFLQAQTLEVLNANANAIVFGQTLAEKLRVVEGSVVNLIIPRAEGQLKTPAIRRVTVVDILTTGTEVDGTLALMGLQAAAELSLNNQVISGLHIKVDDLFTAPIFARQLEAQLPYAFYTTDWTRTHGNIYYAIQLSKKLVGLLLLLIISIAAFNVVSTLVMVVIDKHSDIAILRTLGLSARKILTIFMVQGALIGIIGTAIGTLLGLLLALSVEELVVFIESLFSVHFLSSDVYPISYLPSKIAWLDVVFVIGISLLMSFLATLYPAWRAAKVNPAEALRYE</sequence>
<keyword evidence="3" id="KW-0813">Transport</keyword>
<evidence type="ECO:0000313" key="12">
    <source>
        <dbReference type="Proteomes" id="UP000242502"/>
    </source>
</evidence>
<evidence type="ECO:0000256" key="4">
    <source>
        <dbReference type="ARBA" id="ARBA00022475"/>
    </source>
</evidence>
<feature type="domain" description="MacB-like periplasmic core" evidence="10">
    <location>
        <begin position="30"/>
        <end position="240"/>
    </location>
</feature>
<evidence type="ECO:0000313" key="11">
    <source>
        <dbReference type="EMBL" id="ODS24614.1"/>
    </source>
</evidence>
<dbReference type="InterPro" id="IPR025857">
    <property type="entry name" value="MacB_PCD"/>
</dbReference>
<keyword evidence="5 8" id="KW-0812">Transmembrane</keyword>
<feature type="transmembrane region" description="Helical" evidence="8">
    <location>
        <begin position="314"/>
        <end position="339"/>
    </location>
</feature>
<dbReference type="GO" id="GO:0098797">
    <property type="term" value="C:plasma membrane protein complex"/>
    <property type="evidence" value="ECO:0007669"/>
    <property type="project" value="TreeGrafter"/>
</dbReference>
<proteinExistence type="inferred from homology"/>
<evidence type="ECO:0000259" key="10">
    <source>
        <dbReference type="Pfam" id="PF12704"/>
    </source>
</evidence>
<dbReference type="NCBIfam" id="TIGR02212">
    <property type="entry name" value="lolCE"/>
    <property type="match status" value="1"/>
</dbReference>
<evidence type="ECO:0000256" key="5">
    <source>
        <dbReference type="ARBA" id="ARBA00022692"/>
    </source>
</evidence>
<evidence type="ECO:0000256" key="3">
    <source>
        <dbReference type="ARBA" id="ARBA00022448"/>
    </source>
</evidence>
<dbReference type="STRING" id="62101.AB835_02480"/>
<evidence type="ECO:0000256" key="7">
    <source>
        <dbReference type="ARBA" id="ARBA00023136"/>
    </source>
</evidence>
<evidence type="ECO:0000256" key="6">
    <source>
        <dbReference type="ARBA" id="ARBA00022989"/>
    </source>
</evidence>
<name>A0A1D2QST3_9GAMM</name>
<gene>
    <name evidence="11" type="ORF">AB835_02480</name>
</gene>
<dbReference type="Proteomes" id="UP000242502">
    <property type="component" value="Unassembled WGS sequence"/>
</dbReference>
<dbReference type="PANTHER" id="PTHR30489">
    <property type="entry name" value="LIPOPROTEIN-RELEASING SYSTEM TRANSMEMBRANE PROTEIN LOLE"/>
    <property type="match status" value="1"/>
</dbReference>
<keyword evidence="4" id="KW-1003">Cell membrane</keyword>
<organism evidence="11 12">
    <name type="scientific">Candidatus Endobugula sertula</name>
    <name type="common">Bugula neritina bacterial symbiont</name>
    <dbReference type="NCBI Taxonomy" id="62101"/>
    <lineage>
        <taxon>Bacteria</taxon>
        <taxon>Pseudomonadati</taxon>
        <taxon>Pseudomonadota</taxon>
        <taxon>Gammaproteobacteria</taxon>
        <taxon>Cellvibrionales</taxon>
        <taxon>Cellvibrionaceae</taxon>
        <taxon>Candidatus Endobugula</taxon>
    </lineage>
</organism>
<reference evidence="11 12" key="1">
    <citation type="journal article" date="2016" name="Appl. Environ. Microbiol.">
        <title>Lack of Overt Genome Reduction in the Bryostatin-Producing Bryozoan Symbiont "Candidatus Endobugula sertula".</title>
        <authorList>
            <person name="Miller I.J."/>
            <person name="Vanee N."/>
            <person name="Fong S.S."/>
            <person name="Lim-Fong G.E."/>
            <person name="Kwan J.C."/>
        </authorList>
    </citation>
    <scope>NUCLEOTIDE SEQUENCE [LARGE SCALE GENOMIC DNA]</scope>
    <source>
        <strain evidence="11">AB1-4</strain>
    </source>
</reference>
<accession>A0A1D2QST3</accession>
<evidence type="ECO:0000256" key="8">
    <source>
        <dbReference type="SAM" id="Phobius"/>
    </source>
</evidence>
<evidence type="ECO:0000259" key="9">
    <source>
        <dbReference type="Pfam" id="PF02687"/>
    </source>
</evidence>
<dbReference type="Pfam" id="PF12704">
    <property type="entry name" value="MacB_PCD"/>
    <property type="match status" value="1"/>
</dbReference>
<protein>
    <recommendedName>
        <fullName evidence="13">Cell division protein FtsX</fullName>
    </recommendedName>
</protein>
<evidence type="ECO:0008006" key="13">
    <source>
        <dbReference type="Google" id="ProtNLM"/>
    </source>
</evidence>
<comment type="caution">
    <text evidence="11">The sequence shown here is derived from an EMBL/GenBank/DDBJ whole genome shotgun (WGS) entry which is preliminary data.</text>
</comment>
<feature type="transmembrane region" description="Helical" evidence="8">
    <location>
        <begin position="26"/>
        <end position="49"/>
    </location>
</feature>
<comment type="similarity">
    <text evidence="2">Belongs to the ABC-4 integral membrane protein family. LolC/E subfamily.</text>
</comment>
<dbReference type="GO" id="GO:0044874">
    <property type="term" value="P:lipoprotein localization to outer membrane"/>
    <property type="evidence" value="ECO:0007669"/>
    <property type="project" value="TreeGrafter"/>
</dbReference>
<feature type="transmembrane region" description="Helical" evidence="8">
    <location>
        <begin position="269"/>
        <end position="294"/>
    </location>
</feature>
<dbReference type="EMBL" id="MDLC01000006">
    <property type="protein sequence ID" value="ODS24614.1"/>
    <property type="molecule type" value="Genomic_DNA"/>
</dbReference>
<evidence type="ECO:0000256" key="2">
    <source>
        <dbReference type="ARBA" id="ARBA00005236"/>
    </source>
</evidence>
<dbReference type="InterPro" id="IPR003838">
    <property type="entry name" value="ABC3_permease_C"/>
</dbReference>
<feature type="transmembrane region" description="Helical" evidence="8">
    <location>
        <begin position="373"/>
        <end position="395"/>
    </location>
</feature>
<evidence type="ECO:0000256" key="1">
    <source>
        <dbReference type="ARBA" id="ARBA00004651"/>
    </source>
</evidence>
<dbReference type="GO" id="GO:0042953">
    <property type="term" value="P:lipoprotein transport"/>
    <property type="evidence" value="ECO:0007669"/>
    <property type="project" value="InterPro"/>
</dbReference>
<keyword evidence="7 8" id="KW-0472">Membrane</keyword>
<dbReference type="AlphaFoldDB" id="A0A1D2QST3"/>
<dbReference type="Pfam" id="PF02687">
    <property type="entry name" value="FtsX"/>
    <property type="match status" value="1"/>
</dbReference>
<dbReference type="InterPro" id="IPR011925">
    <property type="entry name" value="LolCE_TM"/>
</dbReference>
<dbReference type="PANTHER" id="PTHR30489:SF0">
    <property type="entry name" value="LIPOPROTEIN-RELEASING SYSTEM TRANSMEMBRANE PROTEIN LOLE"/>
    <property type="match status" value="1"/>
</dbReference>
<dbReference type="InterPro" id="IPR051447">
    <property type="entry name" value="Lipoprotein-release_system"/>
</dbReference>
<keyword evidence="6 8" id="KW-1133">Transmembrane helix</keyword>
<comment type="subcellular location">
    <subcellularLocation>
        <location evidence="1">Cell membrane</location>
        <topology evidence="1">Multi-pass membrane protein</topology>
    </subcellularLocation>
</comment>